<keyword evidence="6 12" id="KW-0347">Helicase</keyword>
<evidence type="ECO:0000256" key="8">
    <source>
        <dbReference type="ARBA" id="ARBA00022840"/>
    </source>
</evidence>
<feature type="binding site" evidence="12">
    <location>
        <position position="449"/>
    </location>
    <ligand>
        <name>Zn(2+)</name>
        <dbReference type="ChEBI" id="CHEBI:29105"/>
        <label>1</label>
    </ligand>
</feature>
<evidence type="ECO:0000256" key="3">
    <source>
        <dbReference type="ARBA" id="ARBA00022723"/>
    </source>
</evidence>
<dbReference type="InterPro" id="IPR005259">
    <property type="entry name" value="PriA"/>
</dbReference>
<dbReference type="GO" id="GO:0006270">
    <property type="term" value="P:DNA replication initiation"/>
    <property type="evidence" value="ECO:0007669"/>
    <property type="project" value="TreeGrafter"/>
</dbReference>
<dbReference type="Pfam" id="PF00271">
    <property type="entry name" value="Helicase_C"/>
    <property type="match status" value="1"/>
</dbReference>
<evidence type="ECO:0000256" key="7">
    <source>
        <dbReference type="ARBA" id="ARBA00022833"/>
    </source>
</evidence>
<feature type="binding site" evidence="12">
    <location>
        <position position="475"/>
    </location>
    <ligand>
        <name>Zn(2+)</name>
        <dbReference type="ChEBI" id="CHEBI:29105"/>
        <label>2</label>
    </ligand>
</feature>
<evidence type="ECO:0000256" key="5">
    <source>
        <dbReference type="ARBA" id="ARBA00022801"/>
    </source>
</evidence>
<dbReference type="EMBL" id="CACRST010000018">
    <property type="protein sequence ID" value="VYT13982.1"/>
    <property type="molecule type" value="Genomic_DNA"/>
</dbReference>
<dbReference type="FunFam" id="3.40.50.300:FF:000489">
    <property type="entry name" value="Primosome assembly protein PriA"/>
    <property type="match status" value="1"/>
</dbReference>
<dbReference type="Pfam" id="PF18319">
    <property type="entry name" value="Zn_ribbon_PriA"/>
    <property type="match status" value="1"/>
</dbReference>
<comment type="similarity">
    <text evidence="12">Belongs to the helicase family. PriA subfamily.</text>
</comment>
<name>A0A6N2UAQ1_9FIRM</name>
<dbReference type="Pfam" id="PF18074">
    <property type="entry name" value="PriA_C"/>
    <property type="match status" value="1"/>
</dbReference>
<dbReference type="InterPro" id="IPR027417">
    <property type="entry name" value="P-loop_NTPase"/>
</dbReference>
<reference evidence="14" key="1">
    <citation type="submission" date="2019-11" db="EMBL/GenBank/DDBJ databases">
        <authorList>
            <person name="Feng L."/>
        </authorList>
    </citation>
    <scope>NUCLEOTIDE SEQUENCE</scope>
    <source>
        <strain evidence="14">BgluceraseaLFYP119</strain>
    </source>
</reference>
<evidence type="ECO:0000256" key="6">
    <source>
        <dbReference type="ARBA" id="ARBA00022806"/>
    </source>
</evidence>
<gene>
    <name evidence="12 14" type="primary">priA</name>
    <name evidence="14" type="ORF">BGLFYP119_01965</name>
</gene>
<evidence type="ECO:0000256" key="10">
    <source>
        <dbReference type="ARBA" id="ARBA00023235"/>
    </source>
</evidence>
<dbReference type="InterPro" id="IPR014001">
    <property type="entry name" value="Helicase_ATP-bd"/>
</dbReference>
<dbReference type="Pfam" id="PF17764">
    <property type="entry name" value="PriA_3primeBD"/>
    <property type="match status" value="1"/>
</dbReference>
<sequence>MIYADIIVDISHEKLDRSFQYAVPEEIEDEIRIGMVASIPFGNGNRQRRGYVIGLSKTPKISPDRIKSLMGLVSGQETTEARLVSLAAWMRERYGSTMAQALKTVIPVQEKVRAKEKREISLNISASQAEELAASLEKKRCRARARLLRALAECKSLDYTQASSELKVTSAVLKPLVEDGIVQIRQEQVYRMPVDGENIPRQELSELSPMQEKALREIEREWQNPCPRPVLIHGVTGSGKTQVYMKLIQKTVEEGRQAIVLIPEIALTYQTVRRFYGWFGNKVSVLNSRLSQGERYDQFCRAKQGEIQIMVGPRSALFTPFGKLGLIIIDEEHEQTYKSETSPRYHAREAAIQRASMEGARIVLGSATPSLEAYAKAQSGEFALVNMNARFEERPLPQVSIIDMREELKAGNRSVLSRSLQEAMEKRLKNGEQSMLFLNRRGYAGFVSCRSCGLVLKCPHCDVALSEHNNGRMICHYCGYQTPKIQSCPSCGSPYIGGFKAGTQQIEKVLMRTFPGIRVLRMDYDTTRTKGSYEEILSSFAAHEADVLVGTQMIVKGHDFPDVTLVGAVAADLSLNASDYRCAERTFQLLTQAVGRAGRGQKPGEAFIQTYHPEHYSIQAAADQDYFRFYQEEMSYRTLLDYPPAAHMLSVLASGEDEALLEKGMEFIKRFTERISPGKSLHIIGPAWEAVGKVNDIYRKVLYLKHTEEKILMEIKNKTEKYIEINSGFRNLHIQFDFI</sequence>
<feature type="binding site" evidence="12">
    <location>
        <position position="461"/>
    </location>
    <ligand>
        <name>Zn(2+)</name>
        <dbReference type="ChEBI" id="CHEBI:29105"/>
        <label>2</label>
    </ligand>
</feature>
<dbReference type="GO" id="GO:0008270">
    <property type="term" value="F:zinc ion binding"/>
    <property type="evidence" value="ECO:0007669"/>
    <property type="project" value="UniProtKB-UniRule"/>
</dbReference>
<dbReference type="CDD" id="cd18804">
    <property type="entry name" value="SF2_C_priA"/>
    <property type="match status" value="1"/>
</dbReference>
<comment type="subunit">
    <text evidence="12">Component of the replication restart primosome.</text>
</comment>
<dbReference type="RefSeq" id="WP_156354419.1">
    <property type="nucleotide sequence ID" value="NZ_CACRST010000018.1"/>
</dbReference>
<evidence type="ECO:0000256" key="4">
    <source>
        <dbReference type="ARBA" id="ARBA00022741"/>
    </source>
</evidence>
<dbReference type="CDD" id="cd17929">
    <property type="entry name" value="DEXHc_priA"/>
    <property type="match status" value="1"/>
</dbReference>
<dbReference type="InterPro" id="IPR041222">
    <property type="entry name" value="PriA_3primeBD"/>
</dbReference>
<dbReference type="Pfam" id="PF04851">
    <property type="entry name" value="ResIII"/>
    <property type="match status" value="1"/>
</dbReference>
<keyword evidence="9 12" id="KW-0238">DNA-binding</keyword>
<feature type="domain" description="Helicase ATP-binding" evidence="13">
    <location>
        <begin position="221"/>
        <end position="387"/>
    </location>
</feature>
<dbReference type="GO" id="GO:0006302">
    <property type="term" value="P:double-strand break repair"/>
    <property type="evidence" value="ECO:0007669"/>
    <property type="project" value="InterPro"/>
</dbReference>
<dbReference type="InterPro" id="IPR042115">
    <property type="entry name" value="PriA_3primeBD_sf"/>
</dbReference>
<keyword evidence="1 12" id="KW-0639">Primosome</keyword>
<protein>
    <recommendedName>
        <fullName evidence="12">Replication restart protein PriA</fullName>
    </recommendedName>
    <alternativeName>
        <fullName evidence="12">ATP-dependent DNA helicase PriA</fullName>
        <ecNumber evidence="12">5.6.2.4</ecNumber>
    </alternativeName>
    <alternativeName>
        <fullName evidence="12">DNA 3'-5' helicase PriA</fullName>
    </alternativeName>
</protein>
<evidence type="ECO:0000256" key="2">
    <source>
        <dbReference type="ARBA" id="ARBA00022705"/>
    </source>
</evidence>
<dbReference type="AlphaFoldDB" id="A0A6N2UAQ1"/>
<dbReference type="SUPFAM" id="SSF52540">
    <property type="entry name" value="P-loop containing nucleoside triphosphate hydrolases"/>
    <property type="match status" value="2"/>
</dbReference>
<dbReference type="PANTHER" id="PTHR30580:SF0">
    <property type="entry name" value="PRIMOSOMAL PROTEIN N"/>
    <property type="match status" value="1"/>
</dbReference>
<evidence type="ECO:0000313" key="14">
    <source>
        <dbReference type="EMBL" id="VYT13982.1"/>
    </source>
</evidence>
<comment type="cofactor">
    <cofactor evidence="12">
        <name>Zn(2+)</name>
        <dbReference type="ChEBI" id="CHEBI:29105"/>
    </cofactor>
    <text evidence="12">Binds 2 zinc ions per subunit.</text>
</comment>
<organism evidence="14">
    <name type="scientific">Blautia glucerasea</name>
    <dbReference type="NCBI Taxonomy" id="536633"/>
    <lineage>
        <taxon>Bacteria</taxon>
        <taxon>Bacillati</taxon>
        <taxon>Bacillota</taxon>
        <taxon>Clostridia</taxon>
        <taxon>Lachnospirales</taxon>
        <taxon>Lachnospiraceae</taxon>
        <taxon>Blautia</taxon>
    </lineage>
</organism>
<keyword evidence="3 12" id="KW-0479">Metal-binding</keyword>
<dbReference type="InterPro" id="IPR040498">
    <property type="entry name" value="PriA_CRR"/>
</dbReference>
<dbReference type="PANTHER" id="PTHR30580">
    <property type="entry name" value="PRIMOSOMAL PROTEIN N"/>
    <property type="match status" value="1"/>
</dbReference>
<feature type="binding site" evidence="12">
    <location>
        <position position="458"/>
    </location>
    <ligand>
        <name>Zn(2+)</name>
        <dbReference type="ChEBI" id="CHEBI:29105"/>
        <label>2</label>
    </ligand>
</feature>
<keyword evidence="10 12" id="KW-0413">Isomerase</keyword>
<dbReference type="GO" id="GO:0016787">
    <property type="term" value="F:hydrolase activity"/>
    <property type="evidence" value="ECO:0007669"/>
    <property type="project" value="UniProtKB-KW"/>
</dbReference>
<dbReference type="NCBIfam" id="TIGR00595">
    <property type="entry name" value="priA"/>
    <property type="match status" value="1"/>
</dbReference>
<evidence type="ECO:0000256" key="12">
    <source>
        <dbReference type="HAMAP-Rule" id="MF_00983"/>
    </source>
</evidence>
<feature type="binding site" evidence="12">
    <location>
        <position position="452"/>
    </location>
    <ligand>
        <name>Zn(2+)</name>
        <dbReference type="ChEBI" id="CHEBI:29105"/>
        <label>1</label>
    </ligand>
</feature>
<comment type="catalytic activity">
    <reaction evidence="11 12">
        <text>ATP + H2O = ADP + phosphate + H(+)</text>
        <dbReference type="Rhea" id="RHEA:13065"/>
        <dbReference type="ChEBI" id="CHEBI:15377"/>
        <dbReference type="ChEBI" id="CHEBI:15378"/>
        <dbReference type="ChEBI" id="CHEBI:30616"/>
        <dbReference type="ChEBI" id="CHEBI:43474"/>
        <dbReference type="ChEBI" id="CHEBI:456216"/>
        <dbReference type="EC" id="5.6.2.4"/>
    </reaction>
</comment>
<dbReference type="HAMAP" id="MF_00983">
    <property type="entry name" value="PriA"/>
    <property type="match status" value="1"/>
</dbReference>
<dbReference type="Gene3D" id="3.40.1440.60">
    <property type="entry name" value="PriA, 3(prime) DNA-binding domain"/>
    <property type="match status" value="1"/>
</dbReference>
<dbReference type="GO" id="GO:0006310">
    <property type="term" value="P:DNA recombination"/>
    <property type="evidence" value="ECO:0007669"/>
    <property type="project" value="InterPro"/>
</dbReference>
<comment type="function">
    <text evidence="12">Initiates the restart of stalled replication forks, which reloads the replicative helicase on sites other than the origin of replication. Recognizes and binds to abandoned replication forks and remodels them to uncover a helicase loading site. Promotes assembly of the primosome at these replication forks.</text>
</comment>
<dbReference type="GO" id="GO:0005524">
    <property type="term" value="F:ATP binding"/>
    <property type="evidence" value="ECO:0007669"/>
    <property type="project" value="UniProtKB-UniRule"/>
</dbReference>
<dbReference type="GO" id="GO:1990077">
    <property type="term" value="C:primosome complex"/>
    <property type="evidence" value="ECO:0007669"/>
    <property type="project" value="UniProtKB-UniRule"/>
</dbReference>
<dbReference type="InterPro" id="IPR041236">
    <property type="entry name" value="PriA_C"/>
</dbReference>
<keyword evidence="7 12" id="KW-0862">Zinc</keyword>
<evidence type="ECO:0000259" key="13">
    <source>
        <dbReference type="PROSITE" id="PS51192"/>
    </source>
</evidence>
<dbReference type="InterPro" id="IPR001650">
    <property type="entry name" value="Helicase_C-like"/>
</dbReference>
<keyword evidence="5 12" id="KW-0378">Hydrolase</keyword>
<accession>A0A6N2UAQ1</accession>
<dbReference type="Gene3D" id="3.40.50.300">
    <property type="entry name" value="P-loop containing nucleotide triphosphate hydrolases"/>
    <property type="match status" value="2"/>
</dbReference>
<dbReference type="PROSITE" id="PS51192">
    <property type="entry name" value="HELICASE_ATP_BIND_1"/>
    <property type="match status" value="1"/>
</dbReference>
<dbReference type="EC" id="5.6.2.4" evidence="12"/>
<keyword evidence="2 12" id="KW-0235">DNA replication</keyword>
<dbReference type="GO" id="GO:0003677">
    <property type="term" value="F:DNA binding"/>
    <property type="evidence" value="ECO:0007669"/>
    <property type="project" value="UniProtKB-UniRule"/>
</dbReference>
<dbReference type="GO" id="GO:0043138">
    <property type="term" value="F:3'-5' DNA helicase activity"/>
    <property type="evidence" value="ECO:0007669"/>
    <property type="project" value="UniProtKB-EC"/>
</dbReference>
<feature type="binding site" evidence="12">
    <location>
        <position position="488"/>
    </location>
    <ligand>
        <name>Zn(2+)</name>
        <dbReference type="ChEBI" id="CHEBI:29105"/>
        <label>1</label>
    </ligand>
</feature>
<proteinExistence type="inferred from homology"/>
<evidence type="ECO:0000256" key="9">
    <source>
        <dbReference type="ARBA" id="ARBA00023125"/>
    </source>
</evidence>
<dbReference type="InterPro" id="IPR006935">
    <property type="entry name" value="Helicase/UvrB_N"/>
</dbReference>
<dbReference type="SMART" id="SM00487">
    <property type="entry name" value="DEXDc"/>
    <property type="match status" value="1"/>
</dbReference>
<comment type="catalytic activity">
    <reaction evidence="12">
        <text>Couples ATP hydrolysis with the unwinding of duplex DNA by translocating in the 3'-5' direction.</text>
        <dbReference type="EC" id="5.6.2.4"/>
    </reaction>
</comment>
<dbReference type="SMART" id="SM00490">
    <property type="entry name" value="HELICc"/>
    <property type="match status" value="1"/>
</dbReference>
<dbReference type="GO" id="GO:0006269">
    <property type="term" value="P:DNA replication, synthesis of primer"/>
    <property type="evidence" value="ECO:0007669"/>
    <property type="project" value="UniProtKB-KW"/>
</dbReference>
<evidence type="ECO:0000256" key="11">
    <source>
        <dbReference type="ARBA" id="ARBA00048988"/>
    </source>
</evidence>
<keyword evidence="8 12" id="KW-0067">ATP-binding</keyword>
<evidence type="ECO:0000256" key="1">
    <source>
        <dbReference type="ARBA" id="ARBA00022515"/>
    </source>
</evidence>
<keyword evidence="4 12" id="KW-0547">Nucleotide-binding</keyword>
<feature type="binding site" evidence="12">
    <location>
        <position position="478"/>
    </location>
    <ligand>
        <name>Zn(2+)</name>
        <dbReference type="ChEBI" id="CHEBI:29105"/>
        <label>2</label>
    </ligand>
</feature>
<feature type="binding site" evidence="12">
    <location>
        <position position="491"/>
    </location>
    <ligand>
        <name>Zn(2+)</name>
        <dbReference type="ChEBI" id="CHEBI:29105"/>
        <label>1</label>
    </ligand>
</feature>